<protein>
    <recommendedName>
        <fullName evidence="3">ATP-binding protein</fullName>
    </recommendedName>
</protein>
<gene>
    <name evidence="1" type="ORF">O9H85_12050</name>
</gene>
<dbReference type="EMBL" id="JAQAGZ010000007">
    <property type="protein sequence ID" value="MCZ8513143.1"/>
    <property type="molecule type" value="Genomic_DNA"/>
</dbReference>
<dbReference type="RefSeq" id="WP_269881633.1">
    <property type="nucleotide sequence ID" value="NZ_JAQAGZ010000007.1"/>
</dbReference>
<organism evidence="1 2">
    <name type="scientific">Paenibacillus gyeongsangnamensis</name>
    <dbReference type="NCBI Taxonomy" id="3388067"/>
    <lineage>
        <taxon>Bacteria</taxon>
        <taxon>Bacillati</taxon>
        <taxon>Bacillota</taxon>
        <taxon>Bacilli</taxon>
        <taxon>Bacillales</taxon>
        <taxon>Paenibacillaceae</taxon>
        <taxon>Paenibacillus</taxon>
    </lineage>
</organism>
<comment type="caution">
    <text evidence="1">The sequence shown here is derived from an EMBL/GenBank/DDBJ whole genome shotgun (WGS) entry which is preliminary data.</text>
</comment>
<evidence type="ECO:0000313" key="2">
    <source>
        <dbReference type="Proteomes" id="UP001527882"/>
    </source>
</evidence>
<evidence type="ECO:0000313" key="1">
    <source>
        <dbReference type="EMBL" id="MCZ8513143.1"/>
    </source>
</evidence>
<sequence>MKIYGLYGKSGTGKSHKSSEVVARYQIDAVIDDGILIMNKMRVAGKSAKNERFMYAATKRAIFFSESHRQEVYNFIKNTKINKMLVIGTSQKMVESIVKRLDLPQEIEWIPIESFQSEEELNLAKARRSVGYHVIPIYPVEVEKTYHGWFSKQVIRLGQRKEEVTLVKPLYYKNKITIDPQCVRDLVSIAADPILQIHSVKVDKEKVFISLSLQQGYTIESLRQWRNHLISILNNSLGIPYDVDVEWRAILPAKQAKGKITKFLNGL</sequence>
<accession>A0ABT4Q8D7</accession>
<keyword evidence="2" id="KW-1185">Reference proteome</keyword>
<proteinExistence type="predicted"/>
<dbReference type="Proteomes" id="UP001527882">
    <property type="component" value="Unassembled WGS sequence"/>
</dbReference>
<reference evidence="1 2" key="1">
    <citation type="submission" date="2022-12" db="EMBL/GenBank/DDBJ databases">
        <title>Draft genome sequence of Paenibacillus sp. dW9.</title>
        <authorList>
            <person name="Choi E.-W."/>
            <person name="Kim D.-U."/>
        </authorList>
    </citation>
    <scope>NUCLEOTIDE SEQUENCE [LARGE SCALE GENOMIC DNA]</scope>
    <source>
        <strain evidence="2">dW9</strain>
    </source>
</reference>
<name>A0ABT4Q8D7_9BACL</name>
<evidence type="ECO:0008006" key="3">
    <source>
        <dbReference type="Google" id="ProtNLM"/>
    </source>
</evidence>